<name>A0A158CSG5_9BURK</name>
<dbReference type="AlphaFoldDB" id="A0A158CSG5"/>
<reference evidence="4" key="1">
    <citation type="submission" date="2016-01" db="EMBL/GenBank/DDBJ databases">
        <authorList>
            <person name="Peeters C."/>
        </authorList>
    </citation>
    <scope>NUCLEOTIDE SEQUENCE [LARGE SCALE GENOMIC DNA]</scope>
    <source>
        <strain evidence="4">LMG 29318</strain>
    </source>
</reference>
<feature type="region of interest" description="Disordered" evidence="2">
    <location>
        <begin position="1"/>
        <end position="20"/>
    </location>
</feature>
<dbReference type="InterPro" id="IPR020904">
    <property type="entry name" value="Sc_DH/Rdtase_CS"/>
</dbReference>
<dbReference type="InterPro" id="IPR036291">
    <property type="entry name" value="NAD(P)-bd_dom_sf"/>
</dbReference>
<dbReference type="EMBL" id="FCOF02000039">
    <property type="protein sequence ID" value="SAK85238.1"/>
    <property type="molecule type" value="Genomic_DNA"/>
</dbReference>
<comment type="similarity">
    <text evidence="1">Belongs to the short-chain dehydrogenases/reductases (SDR) family.</text>
</comment>
<dbReference type="GO" id="GO:0016616">
    <property type="term" value="F:oxidoreductase activity, acting on the CH-OH group of donors, NAD or NADP as acceptor"/>
    <property type="evidence" value="ECO:0007669"/>
    <property type="project" value="TreeGrafter"/>
</dbReference>
<dbReference type="PANTHER" id="PTHR42760">
    <property type="entry name" value="SHORT-CHAIN DEHYDROGENASES/REDUCTASES FAMILY MEMBER"/>
    <property type="match status" value="1"/>
</dbReference>
<accession>A0A158CSG5</accession>
<dbReference type="SUPFAM" id="SSF51735">
    <property type="entry name" value="NAD(P)-binding Rossmann-fold domains"/>
    <property type="match status" value="1"/>
</dbReference>
<feature type="domain" description="Ketoreductase" evidence="3">
    <location>
        <begin position="27"/>
        <end position="209"/>
    </location>
</feature>
<dbReference type="InterPro" id="IPR057326">
    <property type="entry name" value="KR_dom"/>
</dbReference>
<dbReference type="Gene3D" id="3.40.50.720">
    <property type="entry name" value="NAD(P)-binding Rossmann-like Domain"/>
    <property type="match status" value="1"/>
</dbReference>
<evidence type="ECO:0000256" key="1">
    <source>
        <dbReference type="ARBA" id="ARBA00006484"/>
    </source>
</evidence>
<comment type="caution">
    <text evidence="4">The sequence shown here is derived from an EMBL/GenBank/DDBJ whole genome shotgun (WGS) entry which is preliminary data.</text>
</comment>
<keyword evidence="5" id="KW-1185">Reference proteome</keyword>
<dbReference type="Proteomes" id="UP000054870">
    <property type="component" value="Unassembled WGS sequence"/>
</dbReference>
<dbReference type="PROSITE" id="PS00061">
    <property type="entry name" value="ADH_SHORT"/>
    <property type="match status" value="1"/>
</dbReference>
<gene>
    <name evidence="4" type="ORF">AWB75_05659</name>
</gene>
<sequence>MNQQTSVHAPDDSGVPESARDFSVKERVVVITGAGQGIGREYARQFAAAGAIPVVADLNVENAKRVCAEIERAGGRSMAVSVDVGDRESVDAMVESALNKYGRVDTLINNAAIFATLPKRPFDEIPLEEWERVMRINITGTFLCARAVAPAMRKANWGRIINTSSDSVPRGVANYLHYVTSKSAIIGMTNSLARELGPFGITVNAIRPGAVATEVDRAVNPTQERRVQLLSEQCLRKGQLPTDLVGLAIFLSTNASAFITGQTIACDGGYTHSN</sequence>
<evidence type="ECO:0000313" key="4">
    <source>
        <dbReference type="EMBL" id="SAK85238.1"/>
    </source>
</evidence>
<dbReference type="PRINTS" id="PR00080">
    <property type="entry name" value="SDRFAMILY"/>
</dbReference>
<protein>
    <submittedName>
        <fullName evidence="4">Short-chain dehydrogenase</fullName>
    </submittedName>
</protein>
<dbReference type="RefSeq" id="WP_061127352.1">
    <property type="nucleotide sequence ID" value="NZ_FCOF02000039.1"/>
</dbReference>
<dbReference type="FunFam" id="3.40.50.720:FF:000084">
    <property type="entry name" value="Short-chain dehydrogenase reductase"/>
    <property type="match status" value="1"/>
</dbReference>
<dbReference type="Pfam" id="PF13561">
    <property type="entry name" value="adh_short_C2"/>
    <property type="match status" value="1"/>
</dbReference>
<proteinExistence type="inferred from homology"/>
<dbReference type="SMART" id="SM00822">
    <property type="entry name" value="PKS_KR"/>
    <property type="match status" value="1"/>
</dbReference>
<dbReference type="OrthoDB" id="196630at2"/>
<evidence type="ECO:0000256" key="2">
    <source>
        <dbReference type="SAM" id="MobiDB-lite"/>
    </source>
</evidence>
<evidence type="ECO:0000259" key="3">
    <source>
        <dbReference type="SMART" id="SM00822"/>
    </source>
</evidence>
<dbReference type="PRINTS" id="PR00081">
    <property type="entry name" value="GDHRDH"/>
</dbReference>
<dbReference type="InterPro" id="IPR002347">
    <property type="entry name" value="SDR_fam"/>
</dbReference>
<organism evidence="4 5">
    <name type="scientific">Caballeronia catudaia</name>
    <dbReference type="NCBI Taxonomy" id="1777136"/>
    <lineage>
        <taxon>Bacteria</taxon>
        <taxon>Pseudomonadati</taxon>
        <taxon>Pseudomonadota</taxon>
        <taxon>Betaproteobacteria</taxon>
        <taxon>Burkholderiales</taxon>
        <taxon>Burkholderiaceae</taxon>
        <taxon>Caballeronia</taxon>
    </lineage>
</organism>
<dbReference type="PANTHER" id="PTHR42760:SF40">
    <property type="entry name" value="3-OXOACYL-[ACYL-CARRIER-PROTEIN] REDUCTASE, CHLOROPLASTIC"/>
    <property type="match status" value="1"/>
</dbReference>
<evidence type="ECO:0000313" key="5">
    <source>
        <dbReference type="Proteomes" id="UP000054870"/>
    </source>
</evidence>
<dbReference type="CDD" id="cd05233">
    <property type="entry name" value="SDR_c"/>
    <property type="match status" value="1"/>
</dbReference>
<dbReference type="GO" id="GO:0030497">
    <property type="term" value="P:fatty acid elongation"/>
    <property type="evidence" value="ECO:0007669"/>
    <property type="project" value="TreeGrafter"/>
</dbReference>